<gene>
    <name evidence="2" type="ORF">DF200_08620</name>
</gene>
<comment type="caution">
    <text evidence="2">The sequence shown here is derived from an EMBL/GenBank/DDBJ whole genome shotgun (WGS) entry which is preliminary data.</text>
</comment>
<dbReference type="Proteomes" id="UP000245753">
    <property type="component" value="Unassembled WGS sequence"/>
</dbReference>
<organism evidence="2 3">
    <name type="scientific">Bifidobacterium catulorum</name>
    <dbReference type="NCBI Taxonomy" id="1630173"/>
    <lineage>
        <taxon>Bacteria</taxon>
        <taxon>Bacillati</taxon>
        <taxon>Actinomycetota</taxon>
        <taxon>Actinomycetes</taxon>
        <taxon>Bifidobacteriales</taxon>
        <taxon>Bifidobacteriaceae</taxon>
        <taxon>Bifidobacterium</taxon>
    </lineage>
</organism>
<keyword evidence="3" id="KW-1185">Reference proteome</keyword>
<feature type="domain" description="Rv2525c-like glycoside hydrolase-like" evidence="1">
    <location>
        <begin position="321"/>
        <end position="496"/>
    </location>
</feature>
<dbReference type="InterPro" id="IPR036365">
    <property type="entry name" value="PGBD-like_sf"/>
</dbReference>
<reference evidence="2 3" key="1">
    <citation type="journal article" date="2018" name="Int. J. Syst. Evol. Microbiol.">
        <title>Bifidobacterium catulorum sp. nov., a novel taxon from the faeces of the baby common marmoset (Callithrix jacchus).</title>
        <authorList>
            <person name="Modesto M."/>
            <person name="Michelini S."/>
            <person name="Oki K."/>
            <person name="Biavati B."/>
            <person name="Watanabe K."/>
            <person name="Mattarelli P."/>
        </authorList>
    </citation>
    <scope>NUCLEOTIDE SEQUENCE [LARGE SCALE GENOMIC DNA]</scope>
    <source>
        <strain evidence="2 3">MRM 8.19</strain>
    </source>
</reference>
<dbReference type="RefSeq" id="WP_109137871.1">
    <property type="nucleotide sequence ID" value="NZ_QFFN01000029.1"/>
</dbReference>
<accession>A0A2U2MQZ3</accession>
<sequence>MSDSMVLKTQKWLNRTYGGDSRYNRIAEDGVTGWGTINALTRAMQIELGLTSTADNFGPSSQAAYSKNPLKYVNDTAQSNKYAILQGALWCKGYNPGHYGTDDAIDDHFDTLVAAAVIKLKTDAGMIDPNSDVTTNFMRALLSMDQFRLLSQYGGDAAIRSFQQELNRNYESYTGIMPCDGVYTRSTNKACILALQALEGMPVSVANGVLGPSTRKYCPTIPYNGGQINYGQRRYSSSEISDFIRLLRFCLYVNGYGNGEFGGGAPSSDISKFQSYCALPATGIADLSTWLSLMVSYGDQSRTATACDTRFEITPDRIKVLKANGYGCVGRYLIGGDFKEIRPGELGRLFEAGIRVFPIYQSVGNHAGYFTATQGASDAKSAIEAALKHGVPAGAIIYFAVDYDAMDADVTSNILPYFRSVHNGLTDYRVGIYGPRNVCSRVSNAGYAVASFVSDMSSGFSGNMGYRLPSNWAFDQIANVTITDGATSLEIDKDVVSGMDIGIMQETRDEGYIAPPPLGDKAGFTYRAAVNRSGMAIPVRKHYDFPGLGTIIHNIQPDETFITSYGTSIESVYGETHKVFFHSGGRSIASGYITAKSGSGTVMQEPWFNQWDDFLNWSSNGFGLAPATTNQVTINGTAYRVFTLQHTADFWYRLGEGQDIRHGLLEKGVKLAQNPPADMGGEYFTALHFSYWNPGFGWFPFRDGDTKVEAFVDLGLQYGGMPGNRLIR</sequence>
<dbReference type="CDD" id="cd06418">
    <property type="entry name" value="GH25_BacA-like"/>
    <property type="match status" value="1"/>
</dbReference>
<proteinExistence type="predicted"/>
<dbReference type="AlphaFoldDB" id="A0A2U2MQZ3"/>
<name>A0A2U2MQZ3_9BIFI</name>
<dbReference type="InterPro" id="IPR015020">
    <property type="entry name" value="Rv2525c-like_Glyco_Hydro-like"/>
</dbReference>
<protein>
    <recommendedName>
        <fullName evidence="1">Rv2525c-like glycoside hydrolase-like domain-containing protein</fullName>
    </recommendedName>
</protein>
<dbReference type="Gene3D" id="3.20.20.80">
    <property type="entry name" value="Glycosidases"/>
    <property type="match status" value="1"/>
</dbReference>
<evidence type="ECO:0000313" key="2">
    <source>
        <dbReference type="EMBL" id="PWG59249.1"/>
    </source>
</evidence>
<dbReference type="OrthoDB" id="1795295at2"/>
<dbReference type="SUPFAM" id="SSF51445">
    <property type="entry name" value="(Trans)glycosidases"/>
    <property type="match status" value="1"/>
</dbReference>
<dbReference type="InterPro" id="IPR017853">
    <property type="entry name" value="GH"/>
</dbReference>
<evidence type="ECO:0000259" key="1">
    <source>
        <dbReference type="Pfam" id="PF08924"/>
    </source>
</evidence>
<dbReference type="SUPFAM" id="SSF47090">
    <property type="entry name" value="PGBD-like"/>
    <property type="match status" value="1"/>
</dbReference>
<dbReference type="Pfam" id="PF08924">
    <property type="entry name" value="Rv2525c_GlyHyd-like"/>
    <property type="match status" value="1"/>
</dbReference>
<dbReference type="EMBL" id="QFFN01000029">
    <property type="protein sequence ID" value="PWG59249.1"/>
    <property type="molecule type" value="Genomic_DNA"/>
</dbReference>
<evidence type="ECO:0000313" key="3">
    <source>
        <dbReference type="Proteomes" id="UP000245753"/>
    </source>
</evidence>